<dbReference type="GO" id="GO:0003677">
    <property type="term" value="F:DNA binding"/>
    <property type="evidence" value="ECO:0007669"/>
    <property type="project" value="UniProtKB-UniRule"/>
</dbReference>
<feature type="domain" description="Core-binding (CB)" evidence="8">
    <location>
        <begin position="21"/>
        <end position="112"/>
    </location>
</feature>
<feature type="compositionally biased region" description="Basic and acidic residues" evidence="6">
    <location>
        <begin position="321"/>
        <end position="336"/>
    </location>
</feature>
<accession>A0AAN5UIR3</accession>
<comment type="caution">
    <text evidence="9">The sequence shown here is derived from an EMBL/GenBank/DDBJ whole genome shotgun (WGS) entry which is preliminary data.</text>
</comment>
<keyword evidence="4" id="KW-0233">DNA recombination</keyword>
<dbReference type="PANTHER" id="PTHR30349:SF81">
    <property type="entry name" value="TYROSINE RECOMBINASE XERC"/>
    <property type="match status" value="1"/>
</dbReference>
<evidence type="ECO:0000313" key="10">
    <source>
        <dbReference type="Proteomes" id="UP000868636"/>
    </source>
</evidence>
<dbReference type="InterPro" id="IPR010998">
    <property type="entry name" value="Integrase_recombinase_N"/>
</dbReference>
<reference evidence="9" key="2">
    <citation type="submission" date="2021-03" db="EMBL/GenBank/DDBJ databases">
        <authorList>
            <consortium name="NCBI Pathogen Detection Project"/>
        </authorList>
    </citation>
    <scope>NUCLEOTIDE SEQUENCE</scope>
    <source>
        <strain evidence="9">SJP41</strain>
    </source>
</reference>
<sequence>MTKPKSPGPEALYLGRQNEHTTQRQHMLAWLESLEAAGYSARSVEGYRERLLPFMTWCEERGLLYAPQISLAVLEAYQRHLRSYRKADGNTLAVGGQLSRLSAVKNFFRWLLKRHVILYSPAEMLTLPKEEKRLPAQVFSEQETRQVLQSLDTEKPLGLRNRAILEVLWSTGIRRMEVANLMLSDVDFTRGVVNVRQGKGKKDRVVPVGHVALEWVTRYLRNVRPHLTQRADSRHLFVTYHGKGLNRGTLTQIGGETIREKARIQKPGACHIFRHSMATQMLDNGADTRHIQAILGHEKLETTQVYTRVAIGHLQEVHALTHPEEQDGTWTDRHGSASDAVAAEPQTRRERNHAEMERALVSRKRSRRR</sequence>
<dbReference type="PROSITE" id="PS51898">
    <property type="entry name" value="TYR_RECOMBINASE"/>
    <property type="match status" value="1"/>
</dbReference>
<reference evidence="9" key="1">
    <citation type="journal article" date="2018" name="Genome Biol.">
        <title>SKESA: strategic k-mer extension for scrupulous assemblies.</title>
        <authorList>
            <person name="Souvorov A."/>
            <person name="Agarwala R."/>
            <person name="Lipman D.J."/>
        </authorList>
    </citation>
    <scope>NUCLEOTIDE SEQUENCE</scope>
    <source>
        <strain evidence="9">SJP41</strain>
    </source>
</reference>
<gene>
    <name evidence="9" type="primary">xerC</name>
    <name evidence="9" type="ORF">J8F57_005231</name>
</gene>
<dbReference type="Pfam" id="PF13495">
    <property type="entry name" value="Phage_int_SAM_4"/>
    <property type="match status" value="1"/>
</dbReference>
<evidence type="ECO:0000256" key="5">
    <source>
        <dbReference type="PROSITE-ProRule" id="PRU01248"/>
    </source>
</evidence>
<dbReference type="SUPFAM" id="SSF47823">
    <property type="entry name" value="lambda integrase-like, N-terminal domain"/>
    <property type="match status" value="1"/>
</dbReference>
<evidence type="ECO:0000256" key="2">
    <source>
        <dbReference type="ARBA" id="ARBA00022908"/>
    </source>
</evidence>
<keyword evidence="2" id="KW-0229">DNA integration</keyword>
<dbReference type="Gene3D" id="1.10.443.10">
    <property type="entry name" value="Intergrase catalytic core"/>
    <property type="match status" value="1"/>
</dbReference>
<dbReference type="NCBIfam" id="NF002331">
    <property type="entry name" value="PRK01287.1"/>
    <property type="match status" value="1"/>
</dbReference>
<dbReference type="GO" id="GO:0007059">
    <property type="term" value="P:chromosome segregation"/>
    <property type="evidence" value="ECO:0007669"/>
    <property type="project" value="UniProtKB-KW"/>
</dbReference>
<evidence type="ECO:0000259" key="8">
    <source>
        <dbReference type="PROSITE" id="PS51900"/>
    </source>
</evidence>
<dbReference type="InterPro" id="IPR004107">
    <property type="entry name" value="Integrase_SAM-like_N"/>
</dbReference>
<keyword evidence="3 5" id="KW-0238">DNA-binding</keyword>
<dbReference type="AlphaFoldDB" id="A0AAN5UIR3"/>
<organism evidence="9 10">
    <name type="scientific">Escherichia coli</name>
    <dbReference type="NCBI Taxonomy" id="562"/>
    <lineage>
        <taxon>Bacteria</taxon>
        <taxon>Pseudomonadati</taxon>
        <taxon>Pseudomonadota</taxon>
        <taxon>Gammaproteobacteria</taxon>
        <taxon>Enterobacterales</taxon>
        <taxon>Enterobacteriaceae</taxon>
        <taxon>Escherichia</taxon>
    </lineage>
</organism>
<dbReference type="RefSeq" id="WP_032286024.1">
    <property type="nucleotide sequence ID" value="NZ_AP022409.1"/>
</dbReference>
<proteinExistence type="predicted"/>
<evidence type="ECO:0000256" key="4">
    <source>
        <dbReference type="ARBA" id="ARBA00023172"/>
    </source>
</evidence>
<dbReference type="InterPro" id="IPR050090">
    <property type="entry name" value="Tyrosine_recombinase_XerCD"/>
</dbReference>
<dbReference type="Pfam" id="PF00589">
    <property type="entry name" value="Phage_integrase"/>
    <property type="match status" value="1"/>
</dbReference>
<dbReference type="Gene3D" id="1.10.150.130">
    <property type="match status" value="1"/>
</dbReference>
<feature type="domain" description="Tyr recombinase" evidence="7">
    <location>
        <begin position="133"/>
        <end position="319"/>
    </location>
</feature>
<dbReference type="InterPro" id="IPR013762">
    <property type="entry name" value="Integrase-like_cat_sf"/>
</dbReference>
<dbReference type="GO" id="GO:0015074">
    <property type="term" value="P:DNA integration"/>
    <property type="evidence" value="ECO:0007669"/>
    <property type="project" value="UniProtKB-KW"/>
</dbReference>
<evidence type="ECO:0000313" key="9">
    <source>
        <dbReference type="EMBL" id="HAZ7494889.1"/>
    </source>
</evidence>
<dbReference type="Proteomes" id="UP000868636">
    <property type="component" value="Unassembled WGS sequence"/>
</dbReference>
<evidence type="ECO:0000259" key="7">
    <source>
        <dbReference type="PROSITE" id="PS51898"/>
    </source>
</evidence>
<dbReference type="InterPro" id="IPR002104">
    <property type="entry name" value="Integrase_catalytic"/>
</dbReference>
<dbReference type="GO" id="GO:0006310">
    <property type="term" value="P:DNA recombination"/>
    <property type="evidence" value="ECO:0007669"/>
    <property type="project" value="UniProtKB-KW"/>
</dbReference>
<feature type="compositionally biased region" description="Basic and acidic residues" evidence="6">
    <location>
        <begin position="346"/>
        <end position="360"/>
    </location>
</feature>
<feature type="region of interest" description="Disordered" evidence="6">
    <location>
        <begin position="321"/>
        <end position="369"/>
    </location>
</feature>
<keyword evidence="1" id="KW-0159">Chromosome partition</keyword>
<dbReference type="SUPFAM" id="SSF56349">
    <property type="entry name" value="DNA breaking-rejoining enzymes"/>
    <property type="match status" value="1"/>
</dbReference>
<dbReference type="InterPro" id="IPR044068">
    <property type="entry name" value="CB"/>
</dbReference>
<dbReference type="PROSITE" id="PS51900">
    <property type="entry name" value="CB"/>
    <property type="match status" value="1"/>
</dbReference>
<dbReference type="PANTHER" id="PTHR30349">
    <property type="entry name" value="PHAGE INTEGRASE-RELATED"/>
    <property type="match status" value="1"/>
</dbReference>
<evidence type="ECO:0000256" key="6">
    <source>
        <dbReference type="SAM" id="MobiDB-lite"/>
    </source>
</evidence>
<name>A0AAN5UIR3_ECOLX</name>
<dbReference type="EMBL" id="DADPIR010000091">
    <property type="protein sequence ID" value="HAZ7494889.1"/>
    <property type="molecule type" value="Genomic_DNA"/>
</dbReference>
<evidence type="ECO:0000256" key="3">
    <source>
        <dbReference type="ARBA" id="ARBA00023125"/>
    </source>
</evidence>
<dbReference type="InterPro" id="IPR011010">
    <property type="entry name" value="DNA_brk_join_enz"/>
</dbReference>
<evidence type="ECO:0000256" key="1">
    <source>
        <dbReference type="ARBA" id="ARBA00022829"/>
    </source>
</evidence>
<protein>
    <submittedName>
        <fullName evidence="9">Site-specific tyrosine recombinase XerC</fullName>
    </submittedName>
</protein>